<dbReference type="Pfam" id="PF04657">
    <property type="entry name" value="DMT_YdcZ"/>
    <property type="match status" value="1"/>
</dbReference>
<name>A0ABV6DSW9_9BACL</name>
<keyword evidence="1" id="KW-0812">Transmembrane</keyword>
<evidence type="ECO:0000313" key="2">
    <source>
        <dbReference type="EMBL" id="MFC0215739.1"/>
    </source>
</evidence>
<dbReference type="PANTHER" id="PTHR34821">
    <property type="entry name" value="INNER MEMBRANE PROTEIN YDCZ"/>
    <property type="match status" value="1"/>
</dbReference>
<proteinExistence type="predicted"/>
<feature type="transmembrane region" description="Helical" evidence="1">
    <location>
        <begin position="92"/>
        <end position="115"/>
    </location>
</feature>
<feature type="transmembrane region" description="Helical" evidence="1">
    <location>
        <begin position="66"/>
        <end position="86"/>
    </location>
</feature>
<dbReference type="PANTHER" id="PTHR34821:SF3">
    <property type="entry name" value="MEMBRANE PROTEIN"/>
    <property type="match status" value="1"/>
</dbReference>
<dbReference type="RefSeq" id="WP_377473222.1">
    <property type="nucleotide sequence ID" value="NZ_JBHLWN010000102.1"/>
</dbReference>
<dbReference type="InterPro" id="IPR006750">
    <property type="entry name" value="YdcZ"/>
</dbReference>
<keyword evidence="1" id="KW-1133">Transmembrane helix</keyword>
<sequence length="158" mass="17506">MMIGLWLALLAGSLVGLQNIFNSRVHERAGSWPTTALVLGLGFLASFLIGLAVEGKRLFHLEHMELWFWFSGIVGVGVVACMVNAMKQLGPTYTISIVMCSQLFFALIWDSFGWMGLEVVPFTLKQLGGVLVIVSGILLFKFGGLRKNRSDLMRRERA</sequence>
<reference evidence="2 3" key="1">
    <citation type="submission" date="2024-09" db="EMBL/GenBank/DDBJ databases">
        <authorList>
            <person name="Sun Q."/>
            <person name="Mori K."/>
        </authorList>
    </citation>
    <scope>NUCLEOTIDE SEQUENCE [LARGE SCALE GENOMIC DNA]</scope>
    <source>
        <strain evidence="2 3">CCM 7759</strain>
    </source>
</reference>
<keyword evidence="1" id="KW-0472">Membrane</keyword>
<dbReference type="EMBL" id="JBHLWN010000102">
    <property type="protein sequence ID" value="MFC0215739.1"/>
    <property type="molecule type" value="Genomic_DNA"/>
</dbReference>
<accession>A0ABV6DSW9</accession>
<dbReference type="Proteomes" id="UP001589776">
    <property type="component" value="Unassembled WGS sequence"/>
</dbReference>
<evidence type="ECO:0000313" key="3">
    <source>
        <dbReference type="Proteomes" id="UP001589776"/>
    </source>
</evidence>
<organism evidence="2 3">
    <name type="scientific">Paenibacillus chartarius</name>
    <dbReference type="NCBI Taxonomy" id="747481"/>
    <lineage>
        <taxon>Bacteria</taxon>
        <taxon>Bacillati</taxon>
        <taxon>Bacillota</taxon>
        <taxon>Bacilli</taxon>
        <taxon>Bacillales</taxon>
        <taxon>Paenibacillaceae</taxon>
        <taxon>Paenibacillus</taxon>
    </lineage>
</organism>
<gene>
    <name evidence="2" type="ORF">ACFFK0_25405</name>
</gene>
<keyword evidence="3" id="KW-1185">Reference proteome</keyword>
<feature type="transmembrane region" description="Helical" evidence="1">
    <location>
        <begin position="127"/>
        <end position="145"/>
    </location>
</feature>
<comment type="caution">
    <text evidence="2">The sequence shown here is derived from an EMBL/GenBank/DDBJ whole genome shotgun (WGS) entry which is preliminary data.</text>
</comment>
<evidence type="ECO:0000256" key="1">
    <source>
        <dbReference type="SAM" id="Phobius"/>
    </source>
</evidence>
<feature type="transmembrane region" description="Helical" evidence="1">
    <location>
        <begin position="32"/>
        <end position="54"/>
    </location>
</feature>
<protein>
    <submittedName>
        <fullName evidence="2">DMT family transporter</fullName>
    </submittedName>
</protein>